<name>A0A1C3Z1J0_9BACI</name>
<proteinExistence type="predicted"/>
<evidence type="ECO:0000313" key="1">
    <source>
        <dbReference type="EMBL" id="SCB76153.1"/>
    </source>
</evidence>
<sequence length="46" mass="4880">MLEGFNSKHFMLQKVSPNVYAAIAKVGSGSAAKSRAGTVPILLFKN</sequence>
<dbReference type="OrthoDB" id="420651at2"/>
<dbReference type="EMBL" id="FMAU01000001">
    <property type="protein sequence ID" value="SCB76153.1"/>
    <property type="molecule type" value="Genomic_DNA"/>
</dbReference>
<gene>
    <name evidence="1" type="ORF">GA0061094_0334</name>
</gene>
<evidence type="ECO:0000313" key="2">
    <source>
        <dbReference type="Proteomes" id="UP000181997"/>
    </source>
</evidence>
<keyword evidence="2" id="KW-1185">Reference proteome</keyword>
<accession>A0A1C3Z1J0</accession>
<protein>
    <submittedName>
        <fullName evidence="1">Uncharacterized protein</fullName>
    </submittedName>
</protein>
<dbReference type="AlphaFoldDB" id="A0A1C3Z1J0"/>
<reference evidence="2" key="1">
    <citation type="submission" date="2016-08" db="EMBL/GenBank/DDBJ databases">
        <authorList>
            <person name="Varghese N."/>
            <person name="Submissions Spin"/>
        </authorList>
    </citation>
    <scope>NUCLEOTIDE SEQUENCE [LARGE SCALE GENOMIC DNA]</scope>
    <source>
        <strain evidence="2">SGD-1123</strain>
    </source>
</reference>
<dbReference type="RefSeq" id="WP_156416129.1">
    <property type="nucleotide sequence ID" value="NZ_FMAU01000001.1"/>
</dbReference>
<organism evidence="1 2">
    <name type="scientific">[Bacillus] enclensis</name>
    <dbReference type="NCBI Taxonomy" id="1402860"/>
    <lineage>
        <taxon>Bacteria</taxon>
        <taxon>Bacillati</taxon>
        <taxon>Bacillota</taxon>
        <taxon>Bacilli</taxon>
        <taxon>Bacillales</taxon>
        <taxon>Bacillaceae</taxon>
        <taxon>Rossellomorea</taxon>
    </lineage>
</organism>
<dbReference type="Proteomes" id="UP000181997">
    <property type="component" value="Unassembled WGS sequence"/>
</dbReference>